<keyword evidence="1" id="KW-0175">Coiled coil</keyword>
<keyword evidence="3" id="KW-1185">Reference proteome</keyword>
<dbReference type="Proteomes" id="UP001178507">
    <property type="component" value="Unassembled WGS sequence"/>
</dbReference>
<sequence>MTHDTATRELESAHRQQEAELREFIDSLGQTHKKVLEERMRAHEEKEAAQKDAIGLLHQQIADKGSEMRNCLEKLRHQQKLLEESETSHRIKEEAAQTAMESLQQKLAEKEIEMENRERVQQAVLQDKEAFFRQQDGSLREMIESLRRQLAEKEANLRDTFQSMQLLQNTAGEQLRLEQQRVHKLEAEVKDLRDQLDELRSSSLAGSHRADMAESELASSRQLVQELRQAVQRLEGEKDQQFEKASERQAALQEEIVHLRTRFGGLQQESLASCKRQPMPDKPSARSLPSSVTHWRWSSAATRTIMGPATSSKWKPSRSSDLQWTSSASRWTSQKPSCRFRRATFRSIKAISFPWRISLRVQNAPVGSSTI</sequence>
<proteinExistence type="predicted"/>
<protein>
    <submittedName>
        <fullName evidence="2">Uncharacterized protein</fullName>
    </submittedName>
</protein>
<name>A0AA36MQ31_9DINO</name>
<comment type="caution">
    <text evidence="2">The sequence shown here is derived from an EMBL/GenBank/DDBJ whole genome shotgun (WGS) entry which is preliminary data.</text>
</comment>
<dbReference type="AlphaFoldDB" id="A0AA36MQ31"/>
<gene>
    <name evidence="2" type="ORF">EVOR1521_LOCUS5065</name>
</gene>
<evidence type="ECO:0000256" key="1">
    <source>
        <dbReference type="SAM" id="Coils"/>
    </source>
</evidence>
<reference evidence="2" key="1">
    <citation type="submission" date="2023-08" db="EMBL/GenBank/DDBJ databases">
        <authorList>
            <person name="Chen Y."/>
            <person name="Shah S."/>
            <person name="Dougan E. K."/>
            <person name="Thang M."/>
            <person name="Chan C."/>
        </authorList>
    </citation>
    <scope>NUCLEOTIDE SEQUENCE</scope>
</reference>
<organism evidence="2 3">
    <name type="scientific">Effrenium voratum</name>
    <dbReference type="NCBI Taxonomy" id="2562239"/>
    <lineage>
        <taxon>Eukaryota</taxon>
        <taxon>Sar</taxon>
        <taxon>Alveolata</taxon>
        <taxon>Dinophyceae</taxon>
        <taxon>Suessiales</taxon>
        <taxon>Symbiodiniaceae</taxon>
        <taxon>Effrenium</taxon>
    </lineage>
</organism>
<accession>A0AA36MQ31</accession>
<evidence type="ECO:0000313" key="2">
    <source>
        <dbReference type="EMBL" id="CAJ1375883.1"/>
    </source>
</evidence>
<feature type="coiled-coil region" evidence="1">
    <location>
        <begin position="93"/>
        <end position="262"/>
    </location>
</feature>
<evidence type="ECO:0000313" key="3">
    <source>
        <dbReference type="Proteomes" id="UP001178507"/>
    </source>
</evidence>
<dbReference type="EMBL" id="CAUJNA010000347">
    <property type="protein sequence ID" value="CAJ1375883.1"/>
    <property type="molecule type" value="Genomic_DNA"/>
</dbReference>